<dbReference type="NCBIfam" id="TIGR00639">
    <property type="entry name" value="PurN"/>
    <property type="match status" value="1"/>
</dbReference>
<dbReference type="Pfam" id="PF00551">
    <property type="entry name" value="Formyl_trans_N"/>
    <property type="match status" value="1"/>
</dbReference>
<keyword evidence="4" id="KW-0658">Purine biosynthesis</keyword>
<protein>
    <recommendedName>
        <fullName evidence="2">phosphoribosylglycinamide formyltransferase 1</fullName>
        <ecNumber evidence="2">2.1.2.2</ecNumber>
    </recommendedName>
</protein>
<dbReference type="GO" id="GO:0005737">
    <property type="term" value="C:cytoplasm"/>
    <property type="evidence" value="ECO:0007669"/>
    <property type="project" value="TreeGrafter"/>
</dbReference>
<evidence type="ECO:0000256" key="1">
    <source>
        <dbReference type="ARBA" id="ARBA00005054"/>
    </source>
</evidence>
<proteinExistence type="inferred from homology"/>
<evidence type="ECO:0000259" key="5">
    <source>
        <dbReference type="Pfam" id="PF00551"/>
    </source>
</evidence>
<dbReference type="EMBL" id="RXIL01000069">
    <property type="protein sequence ID" value="RZN69749.1"/>
    <property type="molecule type" value="Genomic_DNA"/>
</dbReference>
<dbReference type="EC" id="2.1.2.2" evidence="2"/>
<dbReference type="GO" id="GO:0006189">
    <property type="term" value="P:'de novo' IMP biosynthetic process"/>
    <property type="evidence" value="ECO:0007669"/>
    <property type="project" value="InterPro"/>
</dbReference>
<dbReference type="PANTHER" id="PTHR43369:SF2">
    <property type="entry name" value="PHOSPHORIBOSYLGLYCINAMIDE FORMYLTRANSFERASE"/>
    <property type="match status" value="1"/>
</dbReference>
<evidence type="ECO:0000256" key="3">
    <source>
        <dbReference type="ARBA" id="ARBA00022679"/>
    </source>
</evidence>
<evidence type="ECO:0000313" key="7">
    <source>
        <dbReference type="Proteomes" id="UP000320766"/>
    </source>
</evidence>
<dbReference type="InterPro" id="IPR004607">
    <property type="entry name" value="GART"/>
</dbReference>
<organism evidence="6 7">
    <name type="scientific">Candidatus Methanolliviera hydrocarbonicum</name>
    <dbReference type="NCBI Taxonomy" id="2491085"/>
    <lineage>
        <taxon>Archaea</taxon>
        <taxon>Methanobacteriati</taxon>
        <taxon>Methanobacteriota</taxon>
        <taxon>Candidatus Methanoliparia</taxon>
        <taxon>Candidatus Methanoliparales</taxon>
        <taxon>Candidatus Methanollivieraceae</taxon>
        <taxon>Candidatus Methanolliviera</taxon>
    </lineage>
</organism>
<evidence type="ECO:0000313" key="6">
    <source>
        <dbReference type="EMBL" id="RZN69749.1"/>
    </source>
</evidence>
<dbReference type="CDD" id="cd08645">
    <property type="entry name" value="FMT_core_GART"/>
    <property type="match status" value="1"/>
</dbReference>
<dbReference type="InterPro" id="IPR036477">
    <property type="entry name" value="Formyl_transf_N_sf"/>
</dbReference>
<dbReference type="AlphaFoldDB" id="A0A520KWT9"/>
<dbReference type="InterPro" id="IPR002376">
    <property type="entry name" value="Formyl_transf_N"/>
</dbReference>
<sequence>MSRIGVGVLVSGRGTDLQSIIDASEEGKIDADVKVVISNKKDTYALKRAIKHGINDVYVETKGREREEYEAEMDRILRDHGVDLVVGAGWMRILTHFFVKKWEGRLINIHPSLLPSFAGTDGPGDAFGYGVKIAGCTTHFMSETVDRGPIILQAAILAREKDTEEKLAQRILDAEHQILPRTIDLFSKKRLIIEGEKVRILPGDSWKEKYPVIPNVLYSEGY</sequence>
<dbReference type="SUPFAM" id="SSF53328">
    <property type="entry name" value="Formyltransferase"/>
    <property type="match status" value="1"/>
</dbReference>
<gene>
    <name evidence="6" type="ORF">EF807_04185</name>
</gene>
<evidence type="ECO:0000256" key="4">
    <source>
        <dbReference type="ARBA" id="ARBA00022755"/>
    </source>
</evidence>
<feature type="domain" description="Formyl transferase N-terminal" evidence="5">
    <location>
        <begin position="8"/>
        <end position="183"/>
    </location>
</feature>
<reference evidence="6 7" key="1">
    <citation type="journal article" date="2019" name="Nat. Microbiol.">
        <title>Wide diversity of methane and short-chain alkane metabolisms in uncultured archaea.</title>
        <authorList>
            <person name="Borrel G."/>
            <person name="Adam P.S."/>
            <person name="McKay L.J."/>
            <person name="Chen L.X."/>
            <person name="Sierra-Garcia I.N."/>
            <person name="Sieber C.M."/>
            <person name="Letourneur Q."/>
            <person name="Ghozlane A."/>
            <person name="Andersen G.L."/>
            <person name="Li W.J."/>
            <person name="Hallam S.J."/>
            <person name="Muyzer G."/>
            <person name="de Oliveira V.M."/>
            <person name="Inskeep W.P."/>
            <person name="Banfield J.F."/>
            <person name="Gribaldo S."/>
        </authorList>
    </citation>
    <scope>NUCLEOTIDE SEQUENCE [LARGE SCALE GENOMIC DNA]</scope>
    <source>
        <strain evidence="6">NM1b</strain>
    </source>
</reference>
<dbReference type="GO" id="GO:0004644">
    <property type="term" value="F:phosphoribosylglycinamide formyltransferase activity"/>
    <property type="evidence" value="ECO:0007669"/>
    <property type="project" value="UniProtKB-EC"/>
</dbReference>
<accession>A0A520KWT9</accession>
<name>A0A520KWT9_9EURY</name>
<dbReference type="Gene3D" id="3.40.50.170">
    <property type="entry name" value="Formyl transferase, N-terminal domain"/>
    <property type="match status" value="1"/>
</dbReference>
<comment type="caution">
    <text evidence="6">The sequence shown here is derived from an EMBL/GenBank/DDBJ whole genome shotgun (WGS) entry which is preliminary data.</text>
</comment>
<dbReference type="PANTHER" id="PTHR43369">
    <property type="entry name" value="PHOSPHORIBOSYLGLYCINAMIDE FORMYLTRANSFERASE"/>
    <property type="match status" value="1"/>
</dbReference>
<comment type="pathway">
    <text evidence="1">Purine metabolism; IMP biosynthesis via de novo pathway; N(2)-formyl-N(1)-(5-phospho-D-ribosyl)glycinamide from N(1)-(5-phospho-D-ribosyl)glycinamide (10-formyl THF route): step 1/1.</text>
</comment>
<dbReference type="HAMAP" id="MF_01930">
    <property type="entry name" value="PurN"/>
    <property type="match status" value="1"/>
</dbReference>
<evidence type="ECO:0000256" key="2">
    <source>
        <dbReference type="ARBA" id="ARBA00012254"/>
    </source>
</evidence>
<dbReference type="Proteomes" id="UP000320766">
    <property type="component" value="Unassembled WGS sequence"/>
</dbReference>
<keyword evidence="3 6" id="KW-0808">Transferase</keyword>